<accession>A0A397HIF2</accession>
<evidence type="ECO:0000313" key="2">
    <source>
        <dbReference type="Proteomes" id="UP000266861"/>
    </source>
</evidence>
<dbReference type="AlphaFoldDB" id="A0A397HIF2"/>
<sequence>MKLFVNNEFPKLDWNVKLNLAKQIANILMILFMEGRLKGKREMIIPGTPPKYKEIYAECWKHDKNSRPNISQEVENLSEIIIANNYR</sequence>
<name>A0A397HIF2_9GLOM</name>
<dbReference type="Proteomes" id="UP000266861">
    <property type="component" value="Unassembled WGS sequence"/>
</dbReference>
<organism evidence="1 2">
    <name type="scientific">Diversispora epigaea</name>
    <dbReference type="NCBI Taxonomy" id="1348612"/>
    <lineage>
        <taxon>Eukaryota</taxon>
        <taxon>Fungi</taxon>
        <taxon>Fungi incertae sedis</taxon>
        <taxon>Mucoromycota</taxon>
        <taxon>Glomeromycotina</taxon>
        <taxon>Glomeromycetes</taxon>
        <taxon>Diversisporales</taxon>
        <taxon>Diversisporaceae</taxon>
        <taxon>Diversispora</taxon>
    </lineage>
</organism>
<dbReference type="EMBL" id="PQFF01000325">
    <property type="protein sequence ID" value="RHZ60200.1"/>
    <property type="molecule type" value="Genomic_DNA"/>
</dbReference>
<dbReference type="OrthoDB" id="2447603at2759"/>
<reference evidence="1 2" key="1">
    <citation type="submission" date="2018-08" db="EMBL/GenBank/DDBJ databases">
        <title>Genome and evolution of the arbuscular mycorrhizal fungus Diversispora epigaea (formerly Glomus versiforme) and its bacterial endosymbionts.</title>
        <authorList>
            <person name="Sun X."/>
            <person name="Fei Z."/>
            <person name="Harrison M."/>
        </authorList>
    </citation>
    <scope>NUCLEOTIDE SEQUENCE [LARGE SCALE GENOMIC DNA]</scope>
    <source>
        <strain evidence="1 2">IT104</strain>
    </source>
</reference>
<keyword evidence="2" id="KW-1185">Reference proteome</keyword>
<gene>
    <name evidence="1" type="ORF">Glove_357g18</name>
</gene>
<proteinExistence type="predicted"/>
<protein>
    <recommendedName>
        <fullName evidence="3">Serine-threonine/tyrosine-protein kinase catalytic domain-containing protein</fullName>
    </recommendedName>
</protein>
<evidence type="ECO:0008006" key="3">
    <source>
        <dbReference type="Google" id="ProtNLM"/>
    </source>
</evidence>
<evidence type="ECO:0000313" key="1">
    <source>
        <dbReference type="EMBL" id="RHZ60200.1"/>
    </source>
</evidence>
<comment type="caution">
    <text evidence="1">The sequence shown here is derived from an EMBL/GenBank/DDBJ whole genome shotgun (WGS) entry which is preliminary data.</text>
</comment>